<proteinExistence type="predicted"/>
<reference evidence="1" key="1">
    <citation type="submission" date="2021-01" db="EMBL/GenBank/DDBJ databases">
        <authorList>
            <person name="Corre E."/>
            <person name="Pelletier E."/>
            <person name="Niang G."/>
            <person name="Scheremetjew M."/>
            <person name="Finn R."/>
            <person name="Kale V."/>
            <person name="Holt S."/>
            <person name="Cochrane G."/>
            <person name="Meng A."/>
            <person name="Brown T."/>
            <person name="Cohen L."/>
        </authorList>
    </citation>
    <scope>NUCLEOTIDE SEQUENCE</scope>
    <source>
        <strain evidence="1">CCMP 2712</strain>
    </source>
</reference>
<gene>
    <name evidence="1" type="ORF">GTHE00462_LOCUS23119</name>
</gene>
<name>A0A7S4L3J3_GUITH</name>
<sequence>MIRRLRKGAKISGKRYAITATIHSLRFSESIPWHSSKVWYHENARECAELDSNFQEVAILWKRKVCTYHKKSLSALFLLIPLSSLARKSCRHGNHVMMYISWLRKSGRC</sequence>
<dbReference type="EMBL" id="HBKN01029817">
    <property type="protein sequence ID" value="CAE2314084.1"/>
    <property type="molecule type" value="Transcribed_RNA"/>
</dbReference>
<protein>
    <submittedName>
        <fullName evidence="1">Uncharacterized protein</fullName>
    </submittedName>
</protein>
<accession>A0A7S4L3J3</accession>
<organism evidence="1">
    <name type="scientific">Guillardia theta</name>
    <name type="common">Cryptophyte</name>
    <name type="synonym">Cryptomonas phi</name>
    <dbReference type="NCBI Taxonomy" id="55529"/>
    <lineage>
        <taxon>Eukaryota</taxon>
        <taxon>Cryptophyceae</taxon>
        <taxon>Pyrenomonadales</taxon>
        <taxon>Geminigeraceae</taxon>
        <taxon>Guillardia</taxon>
    </lineage>
</organism>
<evidence type="ECO:0000313" key="1">
    <source>
        <dbReference type="EMBL" id="CAE2314084.1"/>
    </source>
</evidence>
<dbReference type="AlphaFoldDB" id="A0A7S4L3J3"/>